<dbReference type="PANTHER" id="PTHR43767:SF1">
    <property type="entry name" value="NONRIBOSOMAL PEPTIDE SYNTHASE PES1 (EUROFUNG)-RELATED"/>
    <property type="match status" value="1"/>
</dbReference>
<dbReference type="InterPro" id="IPR020845">
    <property type="entry name" value="AMP-binding_CS"/>
</dbReference>
<protein>
    <submittedName>
        <fullName evidence="4">Long-chain fatty acid--CoA ligase</fullName>
    </submittedName>
</protein>
<dbReference type="Proteomes" id="UP000069241">
    <property type="component" value="Chromosome"/>
</dbReference>
<accession>A0A0X8JJ78</accession>
<dbReference type="RefSeq" id="WP_062252037.1">
    <property type="nucleotide sequence ID" value="NZ_CP014229.1"/>
</dbReference>
<dbReference type="InterPro" id="IPR045851">
    <property type="entry name" value="AMP-bd_C_sf"/>
</dbReference>
<dbReference type="Gene3D" id="3.40.50.12780">
    <property type="entry name" value="N-terminal domain of ligase-like"/>
    <property type="match status" value="1"/>
</dbReference>
<gene>
    <name evidence="4" type="ORF">AXF13_05975</name>
</gene>
<keyword evidence="5" id="KW-1185">Reference proteome</keyword>
<dbReference type="STRING" id="44742.AXF13_05975"/>
<evidence type="ECO:0000313" key="5">
    <source>
        <dbReference type="Proteomes" id="UP000069241"/>
    </source>
</evidence>
<feature type="domain" description="AMP-dependent synthetase/ligase" evidence="2">
    <location>
        <begin position="32"/>
        <end position="421"/>
    </location>
</feature>
<dbReference type="InterPro" id="IPR042099">
    <property type="entry name" value="ANL_N_sf"/>
</dbReference>
<proteinExistence type="predicted"/>
<feature type="region of interest" description="Disordered" evidence="1">
    <location>
        <begin position="555"/>
        <end position="594"/>
    </location>
</feature>
<dbReference type="InterPro" id="IPR000873">
    <property type="entry name" value="AMP-dep_synth/lig_dom"/>
</dbReference>
<dbReference type="InterPro" id="IPR050237">
    <property type="entry name" value="ATP-dep_AMP-bd_enzyme"/>
</dbReference>
<name>A0A0X8JJ78_9BACT</name>
<evidence type="ECO:0000259" key="2">
    <source>
        <dbReference type="Pfam" id="PF00501"/>
    </source>
</evidence>
<keyword evidence="4" id="KW-0436">Ligase</keyword>
<dbReference type="PROSITE" id="PS00455">
    <property type="entry name" value="AMP_BINDING"/>
    <property type="match status" value="1"/>
</dbReference>
<reference evidence="5" key="1">
    <citation type="submission" date="2016-02" db="EMBL/GenBank/DDBJ databases">
        <authorList>
            <person name="Holder M.E."/>
            <person name="Ajami N.J."/>
            <person name="Petrosino J.F."/>
        </authorList>
    </citation>
    <scope>NUCLEOTIDE SEQUENCE [LARGE SCALE GENOMIC DNA]</scope>
    <source>
        <strain evidence="5">CCUG 45958</strain>
    </source>
</reference>
<dbReference type="GO" id="GO:0016878">
    <property type="term" value="F:acid-thiol ligase activity"/>
    <property type="evidence" value="ECO:0007669"/>
    <property type="project" value="UniProtKB-ARBA"/>
</dbReference>
<evidence type="ECO:0000259" key="3">
    <source>
        <dbReference type="Pfam" id="PF13193"/>
    </source>
</evidence>
<evidence type="ECO:0000256" key="1">
    <source>
        <dbReference type="SAM" id="MobiDB-lite"/>
    </source>
</evidence>
<dbReference type="EMBL" id="CP014229">
    <property type="protein sequence ID" value="AMD89696.1"/>
    <property type="molecule type" value="Genomic_DNA"/>
</dbReference>
<evidence type="ECO:0000313" key="4">
    <source>
        <dbReference type="EMBL" id="AMD89696.1"/>
    </source>
</evidence>
<dbReference type="Pfam" id="PF00501">
    <property type="entry name" value="AMP-binding"/>
    <property type="match status" value="1"/>
</dbReference>
<dbReference type="KEGG" id="dfi:AXF13_05975"/>
<dbReference type="InterPro" id="IPR025110">
    <property type="entry name" value="AMP-bd_C"/>
</dbReference>
<dbReference type="AlphaFoldDB" id="A0A0X8JJ78"/>
<organism evidence="4 5">
    <name type="scientific">Desulfovibrio fairfieldensis</name>
    <dbReference type="NCBI Taxonomy" id="44742"/>
    <lineage>
        <taxon>Bacteria</taxon>
        <taxon>Pseudomonadati</taxon>
        <taxon>Thermodesulfobacteriota</taxon>
        <taxon>Desulfovibrionia</taxon>
        <taxon>Desulfovibrionales</taxon>
        <taxon>Desulfovibrionaceae</taxon>
        <taxon>Desulfovibrio</taxon>
    </lineage>
</organism>
<dbReference type="Pfam" id="PF13193">
    <property type="entry name" value="AMP-binding_C"/>
    <property type="match status" value="1"/>
</dbReference>
<dbReference type="PANTHER" id="PTHR43767">
    <property type="entry name" value="LONG-CHAIN-FATTY-ACID--COA LIGASE"/>
    <property type="match status" value="1"/>
</dbReference>
<dbReference type="Gene3D" id="3.30.300.30">
    <property type="match status" value="1"/>
</dbReference>
<sequence length="594" mass="66799">MNTELYRPWFAHYEDFVPRTVEIWDKPLYSLLDEAAAAYPHRNALIFQNTRITYKSLLERAELFAGALRRMGVEPGQRVAIMLPNLPQTMIAFWGAIKAGAVVVMTNPLYMEKELRENMQDSGAEHMILLDLLWPRVAALRDRLPLRNFIITGVGDALSFPLNWLYRFKQARNPKEPIPYDGKHVFEWKSFCKGAQRHTEPIADTLHDPVMLQYTGGTTGLPKGVTLTHANLGTNCRQVLDIIHVSAKEHHIFISLLPFFHVYGLTTGLIIPVALAATTLPLPRYVPQDVLRIIARHKPTIFPGAPSVYISLLQQKDLARYNLHSIRICVSGSAPLPREIFRRFQEATGAAILEGYGLTEASPITHINPLGRQGQKENSIGMPLPGTDARIVDMEGGSLTLPPGKMGELVIQGPQVMSGYWRRPDETASALRNGWLYTGDLATMDEDGYFYIVDRKKDMVIVGGYNVYPREVDEVLLEHPKIMEAVTVGISDDVRGEVLKAYVVPCPGESLNKSEIIAWCRSKLASYKVPRLVEFREELPKTIVGKVLRRALREEEERKAGRRKNRQAGQKNAASADASPRREVPTERTPREGT</sequence>
<feature type="compositionally biased region" description="Basic and acidic residues" evidence="1">
    <location>
        <begin position="579"/>
        <end position="594"/>
    </location>
</feature>
<feature type="domain" description="AMP-binding enzyme C-terminal" evidence="3">
    <location>
        <begin position="471"/>
        <end position="546"/>
    </location>
</feature>
<dbReference type="SUPFAM" id="SSF56801">
    <property type="entry name" value="Acetyl-CoA synthetase-like"/>
    <property type="match status" value="1"/>
</dbReference>
<dbReference type="CDD" id="cd05936">
    <property type="entry name" value="FC-FACS_FadD_like"/>
    <property type="match status" value="1"/>
</dbReference>